<sequence length="142" mass="15668">MMADHIMDLGGTVPENYICLSYEINTVGIIRAPRGDGKEAIVLVTPYNSLKITRGEALSLGSAYALFSLFSRVTWLSKDFIWLSADSRHGEYTAVASWLRDYHTASFGDFMHSETCGGINLPELKTVHNGFQHAGTMVAARH</sequence>
<dbReference type="GO" id="GO:0042765">
    <property type="term" value="C:GPI-anchor transamidase complex"/>
    <property type="evidence" value="ECO:0007669"/>
    <property type="project" value="InterPro"/>
</dbReference>
<dbReference type="AlphaFoldDB" id="A0AAD2DSR7"/>
<dbReference type="Pfam" id="PF04114">
    <property type="entry name" value="Gaa1"/>
    <property type="match status" value="1"/>
</dbReference>
<protein>
    <submittedName>
        <fullName evidence="1">Uncharacterized protein</fullName>
    </submittedName>
</protein>
<organism evidence="1 2">
    <name type="scientific">Fraxinus pennsylvanica</name>
    <dbReference type="NCBI Taxonomy" id="56036"/>
    <lineage>
        <taxon>Eukaryota</taxon>
        <taxon>Viridiplantae</taxon>
        <taxon>Streptophyta</taxon>
        <taxon>Embryophyta</taxon>
        <taxon>Tracheophyta</taxon>
        <taxon>Spermatophyta</taxon>
        <taxon>Magnoliopsida</taxon>
        <taxon>eudicotyledons</taxon>
        <taxon>Gunneridae</taxon>
        <taxon>Pentapetalae</taxon>
        <taxon>asterids</taxon>
        <taxon>lamiids</taxon>
        <taxon>Lamiales</taxon>
        <taxon>Oleaceae</taxon>
        <taxon>Oleeae</taxon>
        <taxon>Fraxinus</taxon>
    </lineage>
</organism>
<evidence type="ECO:0000313" key="2">
    <source>
        <dbReference type="Proteomes" id="UP000834106"/>
    </source>
</evidence>
<dbReference type="PANTHER" id="PTHR13304">
    <property type="entry name" value="GLYCOSYLPHOSPHATIDYLINOSITOL ANCHOR ATTACHMENT 1 PROTEIN"/>
    <property type="match status" value="1"/>
</dbReference>
<dbReference type="InterPro" id="IPR007246">
    <property type="entry name" value="Gaa1"/>
</dbReference>
<evidence type="ECO:0000313" key="1">
    <source>
        <dbReference type="EMBL" id="CAI9763183.1"/>
    </source>
</evidence>
<keyword evidence="2" id="KW-1185">Reference proteome</keyword>
<dbReference type="PANTHER" id="PTHR13304:SF0">
    <property type="entry name" value="GLYCOSYLPHOSPHATIDYLINOSITOL ANCHOR ATTACHMENT 1 PROTEIN"/>
    <property type="match status" value="1"/>
</dbReference>
<reference evidence="1" key="1">
    <citation type="submission" date="2023-05" db="EMBL/GenBank/DDBJ databases">
        <authorList>
            <person name="Huff M."/>
        </authorList>
    </citation>
    <scope>NUCLEOTIDE SEQUENCE</scope>
</reference>
<name>A0AAD2DSR7_9LAMI</name>
<gene>
    <name evidence="1" type="ORF">FPE_LOCUS10613</name>
</gene>
<accession>A0AAD2DSR7</accession>
<dbReference type="EMBL" id="OU503041">
    <property type="protein sequence ID" value="CAI9763183.1"/>
    <property type="molecule type" value="Genomic_DNA"/>
</dbReference>
<dbReference type="Proteomes" id="UP000834106">
    <property type="component" value="Chromosome 6"/>
</dbReference>
<dbReference type="GO" id="GO:0016255">
    <property type="term" value="P:attachment of GPI anchor to protein"/>
    <property type="evidence" value="ECO:0007669"/>
    <property type="project" value="TreeGrafter"/>
</dbReference>
<proteinExistence type="predicted"/>